<sequence length="224" mass="25182">MRVYAIHARKRWILIVATIPVLARMGIDFWTLTEASNASVSDDALERSISNNSCEYIGQPAVISRRQPLFGLEISSIAIALFFDTFVLVLTLNRAYCHVVEMHRLKRASITQVIVRDGVLLIFGVRVINLIVQMPQLQTSDYMIALGGVVDVYYNYAPNMLVNRLVLNLRMYDSEELFPNPHLSTMVFADTSTEGRVLGNIGAPLDHDQWSHGQGEPVDDPSEF</sequence>
<feature type="transmembrane region" description="Helical" evidence="2">
    <location>
        <begin position="12"/>
        <end position="32"/>
    </location>
</feature>
<dbReference type="AlphaFoldDB" id="R7RVW8"/>
<dbReference type="EMBL" id="JH687405">
    <property type="protein sequence ID" value="EIM79396.1"/>
    <property type="molecule type" value="Genomic_DNA"/>
</dbReference>
<keyword evidence="2" id="KW-0812">Transmembrane</keyword>
<gene>
    <name evidence="3" type="ORF">STEHIDRAFT_163755</name>
</gene>
<evidence type="ECO:0000313" key="3">
    <source>
        <dbReference type="EMBL" id="EIM79396.1"/>
    </source>
</evidence>
<dbReference type="GeneID" id="18802433"/>
<organism evidence="3 4">
    <name type="scientific">Stereum hirsutum (strain FP-91666)</name>
    <name type="common">White-rot fungus</name>
    <dbReference type="NCBI Taxonomy" id="721885"/>
    <lineage>
        <taxon>Eukaryota</taxon>
        <taxon>Fungi</taxon>
        <taxon>Dikarya</taxon>
        <taxon>Basidiomycota</taxon>
        <taxon>Agaricomycotina</taxon>
        <taxon>Agaricomycetes</taxon>
        <taxon>Russulales</taxon>
        <taxon>Stereaceae</taxon>
        <taxon>Stereum</taxon>
    </lineage>
</organism>
<reference evidence="4" key="1">
    <citation type="journal article" date="2012" name="Science">
        <title>The Paleozoic origin of enzymatic lignin decomposition reconstructed from 31 fungal genomes.</title>
        <authorList>
            <person name="Floudas D."/>
            <person name="Binder M."/>
            <person name="Riley R."/>
            <person name="Barry K."/>
            <person name="Blanchette R.A."/>
            <person name="Henrissat B."/>
            <person name="Martinez A.T."/>
            <person name="Otillar R."/>
            <person name="Spatafora J.W."/>
            <person name="Yadav J.S."/>
            <person name="Aerts A."/>
            <person name="Benoit I."/>
            <person name="Boyd A."/>
            <person name="Carlson A."/>
            <person name="Copeland A."/>
            <person name="Coutinho P.M."/>
            <person name="de Vries R.P."/>
            <person name="Ferreira P."/>
            <person name="Findley K."/>
            <person name="Foster B."/>
            <person name="Gaskell J."/>
            <person name="Glotzer D."/>
            <person name="Gorecki P."/>
            <person name="Heitman J."/>
            <person name="Hesse C."/>
            <person name="Hori C."/>
            <person name="Igarashi K."/>
            <person name="Jurgens J.A."/>
            <person name="Kallen N."/>
            <person name="Kersten P."/>
            <person name="Kohler A."/>
            <person name="Kuees U."/>
            <person name="Kumar T.K.A."/>
            <person name="Kuo A."/>
            <person name="LaButti K."/>
            <person name="Larrondo L.F."/>
            <person name="Lindquist E."/>
            <person name="Ling A."/>
            <person name="Lombard V."/>
            <person name="Lucas S."/>
            <person name="Lundell T."/>
            <person name="Martin R."/>
            <person name="McLaughlin D.J."/>
            <person name="Morgenstern I."/>
            <person name="Morin E."/>
            <person name="Murat C."/>
            <person name="Nagy L.G."/>
            <person name="Nolan M."/>
            <person name="Ohm R.A."/>
            <person name="Patyshakuliyeva A."/>
            <person name="Rokas A."/>
            <person name="Ruiz-Duenas F.J."/>
            <person name="Sabat G."/>
            <person name="Salamov A."/>
            <person name="Samejima M."/>
            <person name="Schmutz J."/>
            <person name="Slot J.C."/>
            <person name="St John F."/>
            <person name="Stenlid J."/>
            <person name="Sun H."/>
            <person name="Sun S."/>
            <person name="Syed K."/>
            <person name="Tsang A."/>
            <person name="Wiebenga A."/>
            <person name="Young D."/>
            <person name="Pisabarro A."/>
            <person name="Eastwood D.C."/>
            <person name="Martin F."/>
            <person name="Cullen D."/>
            <person name="Grigoriev I.V."/>
            <person name="Hibbett D.S."/>
        </authorList>
    </citation>
    <scope>NUCLEOTIDE SEQUENCE [LARGE SCALE GENOMIC DNA]</scope>
    <source>
        <strain evidence="4">FP-91666</strain>
    </source>
</reference>
<feature type="region of interest" description="Disordered" evidence="1">
    <location>
        <begin position="203"/>
        <end position="224"/>
    </location>
</feature>
<evidence type="ECO:0000256" key="2">
    <source>
        <dbReference type="SAM" id="Phobius"/>
    </source>
</evidence>
<evidence type="ECO:0000313" key="4">
    <source>
        <dbReference type="Proteomes" id="UP000053927"/>
    </source>
</evidence>
<keyword evidence="2" id="KW-0472">Membrane</keyword>
<dbReference type="Proteomes" id="UP000053927">
    <property type="component" value="Unassembled WGS sequence"/>
</dbReference>
<accession>R7RVW8</accession>
<proteinExistence type="predicted"/>
<dbReference type="RefSeq" id="XP_007311526.1">
    <property type="nucleotide sequence ID" value="XM_007311464.1"/>
</dbReference>
<feature type="transmembrane region" description="Helical" evidence="2">
    <location>
        <begin position="113"/>
        <end position="132"/>
    </location>
</feature>
<keyword evidence="2" id="KW-1133">Transmembrane helix</keyword>
<dbReference type="KEGG" id="shs:STEHIDRAFT_163755"/>
<feature type="transmembrane region" description="Helical" evidence="2">
    <location>
        <begin position="74"/>
        <end position="92"/>
    </location>
</feature>
<keyword evidence="4" id="KW-1185">Reference proteome</keyword>
<protein>
    <submittedName>
        <fullName evidence="3">Uncharacterized protein</fullName>
    </submittedName>
</protein>
<evidence type="ECO:0000256" key="1">
    <source>
        <dbReference type="SAM" id="MobiDB-lite"/>
    </source>
</evidence>
<name>R7RVW8_STEHR</name>